<organism evidence="13 14">
    <name type="scientific">Lepraria neglecta</name>
    <dbReference type="NCBI Taxonomy" id="209136"/>
    <lineage>
        <taxon>Eukaryota</taxon>
        <taxon>Fungi</taxon>
        <taxon>Dikarya</taxon>
        <taxon>Ascomycota</taxon>
        <taxon>Pezizomycotina</taxon>
        <taxon>Lecanoromycetes</taxon>
        <taxon>OSLEUM clade</taxon>
        <taxon>Lecanoromycetidae</taxon>
        <taxon>Lecanorales</taxon>
        <taxon>Lecanorineae</taxon>
        <taxon>Stereocaulaceae</taxon>
        <taxon>Lepraria</taxon>
    </lineage>
</organism>
<evidence type="ECO:0000313" key="14">
    <source>
        <dbReference type="Proteomes" id="UP001276659"/>
    </source>
</evidence>
<keyword evidence="10 11" id="KW-0472">Membrane</keyword>
<keyword evidence="4" id="KW-0813">Transport</keyword>
<sequence>MHADFRILVCRLLALLGAISSVQAFYIPGWSIRSYVDDEAIPLHVNKVYSDNTQLQYAYYDLPFVCPPTGQKHAGYASGQSVSLNLGEVLRGDRIMASDYDLAMGQDKECQYLCSHKTDRNGIKRAQQLIEDGYVAEWIVDNLPGATSFVTVDKTHKYYAAGFKMGYKDFSPVTGKPRYFINNHLTIVIRWKQAPGRAGDQGGKVIVGFEVYTKSIEAGHREGTGCPQDVHAENEGMELYLSHNNTHLASQYPHSSYLPPDDDLDDGSTITIPYSYAVYFREDDRVEWSKRWDLYFNNQEESTSIHWLAIINSLVICGLLTAVVVMIIAKTVVGDGRKNAKDGGLEDNKMKLKSKKPRTGNRSPREKSNGLLDQKSEVELDNDSSSDEEFVEDITGWKLLHGDVFRAPAYAGFLAPLIGSGTQLVFMATGLLILSALGVLNPSFRGGFVSVGMGLFVFAGIFSGYFSGRIYKTFNGKDWRRNTLMTALLFPGLLFSTIFILNLFVWAQASSTALPFGTLLGLVALWLLIQLPLVYCGSWYGFHHSSPYEHPTKTNSIPRQIPEQPWYMRRIYTILLAGLIPFAVIFIELLFVFRSIWQDKSGYYYVFGFLSVVSLVCIVTIIEVTIVATYIQLCAENYNWWWQSVFIGSGSAVWIFLYCVWFYWTKLHIQGFISGMLFFSYSLLACAVYGLLTGTVGFLTAYAFVRRIYGYVLIHHPEHTLHRIKANDHGSAIKAD</sequence>
<gene>
    <name evidence="13" type="ORF">OEA41_004846</name>
</gene>
<dbReference type="GO" id="GO:0005283">
    <property type="term" value="F:amino acid:sodium symporter activity"/>
    <property type="evidence" value="ECO:0007669"/>
    <property type="project" value="InterPro"/>
</dbReference>
<feature type="transmembrane region" description="Helical" evidence="11">
    <location>
        <begin position="640"/>
        <end position="664"/>
    </location>
</feature>
<evidence type="ECO:0000256" key="11">
    <source>
        <dbReference type="RuleBase" id="RU363079"/>
    </source>
</evidence>
<dbReference type="GO" id="GO:0005886">
    <property type="term" value="C:plasma membrane"/>
    <property type="evidence" value="ECO:0007669"/>
    <property type="project" value="UniProtKB-SubCell"/>
</dbReference>
<evidence type="ECO:0000256" key="1">
    <source>
        <dbReference type="ARBA" id="ARBA00004555"/>
    </source>
</evidence>
<comment type="subcellular location">
    <subcellularLocation>
        <location evidence="2">Cell membrane</location>
        <topology evidence="2">Multi-pass membrane protein</topology>
    </subcellularLocation>
    <subcellularLocation>
        <location evidence="1">Golgi apparatus</location>
    </subcellularLocation>
</comment>
<feature type="transmembrane region" description="Helical" evidence="11">
    <location>
        <begin position="305"/>
        <end position="329"/>
    </location>
</feature>
<keyword evidence="5" id="KW-1003">Cell membrane</keyword>
<name>A0AAE0DG83_9LECA</name>
<evidence type="ECO:0000256" key="2">
    <source>
        <dbReference type="ARBA" id="ARBA00004651"/>
    </source>
</evidence>
<evidence type="ECO:0000256" key="5">
    <source>
        <dbReference type="ARBA" id="ARBA00022475"/>
    </source>
</evidence>
<keyword evidence="6 11" id="KW-0812">Transmembrane</keyword>
<evidence type="ECO:0000256" key="7">
    <source>
        <dbReference type="ARBA" id="ARBA00022729"/>
    </source>
</evidence>
<dbReference type="GO" id="GO:0072657">
    <property type="term" value="P:protein localization to membrane"/>
    <property type="evidence" value="ECO:0007669"/>
    <property type="project" value="TreeGrafter"/>
</dbReference>
<feature type="region of interest" description="Disordered" evidence="12">
    <location>
        <begin position="337"/>
        <end position="384"/>
    </location>
</feature>
<dbReference type="GO" id="GO:0005794">
    <property type="term" value="C:Golgi apparatus"/>
    <property type="evidence" value="ECO:0007669"/>
    <property type="project" value="UniProtKB-SubCell"/>
</dbReference>
<feature type="transmembrane region" description="Helical" evidence="11">
    <location>
        <begin position="513"/>
        <end position="535"/>
    </location>
</feature>
<dbReference type="InterPro" id="IPR004240">
    <property type="entry name" value="EMP70"/>
</dbReference>
<evidence type="ECO:0000256" key="4">
    <source>
        <dbReference type="ARBA" id="ARBA00022448"/>
    </source>
</evidence>
<evidence type="ECO:0000256" key="8">
    <source>
        <dbReference type="ARBA" id="ARBA00022989"/>
    </source>
</evidence>
<evidence type="ECO:0000256" key="3">
    <source>
        <dbReference type="ARBA" id="ARBA00005227"/>
    </source>
</evidence>
<evidence type="ECO:0000256" key="9">
    <source>
        <dbReference type="ARBA" id="ARBA00023034"/>
    </source>
</evidence>
<feature type="transmembrane region" description="Helical" evidence="11">
    <location>
        <begin position="603"/>
        <end position="628"/>
    </location>
</feature>
<feature type="compositionally biased region" description="Basic and acidic residues" evidence="12">
    <location>
        <begin position="363"/>
        <end position="378"/>
    </location>
</feature>
<comment type="similarity">
    <text evidence="3 11">Belongs to the nonaspanin (TM9SF) (TC 9.A.2) family.</text>
</comment>
<feature type="transmembrane region" description="Helical" evidence="11">
    <location>
        <begin position="676"/>
        <end position="705"/>
    </location>
</feature>
<evidence type="ECO:0000256" key="6">
    <source>
        <dbReference type="ARBA" id="ARBA00022692"/>
    </source>
</evidence>
<feature type="compositionally biased region" description="Basic and acidic residues" evidence="12">
    <location>
        <begin position="337"/>
        <end position="350"/>
    </location>
</feature>
<evidence type="ECO:0000256" key="10">
    <source>
        <dbReference type="ARBA" id="ARBA00023136"/>
    </source>
</evidence>
<protein>
    <recommendedName>
        <fullName evidence="11">Transmembrane 9 superfamily member</fullName>
    </recommendedName>
</protein>
<feature type="transmembrane region" description="Helical" evidence="11">
    <location>
        <begin position="487"/>
        <end position="507"/>
    </location>
</feature>
<feature type="transmembrane region" description="Helical" evidence="11">
    <location>
        <begin position="413"/>
        <end position="440"/>
    </location>
</feature>
<keyword evidence="7 11" id="KW-0732">Signal</keyword>
<reference evidence="13" key="1">
    <citation type="submission" date="2022-11" db="EMBL/GenBank/DDBJ databases">
        <title>Chromosomal genome sequence assembly and mating type (MAT) locus characterization of the leprose asexual lichenized fungus Lepraria neglecta (Nyl.) Erichsen.</title>
        <authorList>
            <person name="Allen J.L."/>
            <person name="Pfeffer B."/>
        </authorList>
    </citation>
    <scope>NUCLEOTIDE SEQUENCE</scope>
    <source>
        <strain evidence="13">Allen 5258</strain>
    </source>
</reference>
<feature type="signal peptide" evidence="11">
    <location>
        <begin position="1"/>
        <end position="24"/>
    </location>
</feature>
<accession>A0AAE0DG83</accession>
<dbReference type="InterPro" id="IPR001463">
    <property type="entry name" value="Na/Ala_symport"/>
</dbReference>
<feature type="transmembrane region" description="Helical" evidence="11">
    <location>
        <begin position="571"/>
        <end position="597"/>
    </location>
</feature>
<feature type="chain" id="PRO_5041772436" description="Transmembrane 9 superfamily member" evidence="11">
    <location>
        <begin position="25"/>
        <end position="736"/>
    </location>
</feature>
<keyword evidence="9" id="KW-0333">Golgi apparatus</keyword>
<evidence type="ECO:0000313" key="13">
    <source>
        <dbReference type="EMBL" id="KAK3168399.1"/>
    </source>
</evidence>
<dbReference type="Proteomes" id="UP001276659">
    <property type="component" value="Unassembled WGS sequence"/>
</dbReference>
<comment type="caution">
    <text evidence="13">The sequence shown here is derived from an EMBL/GenBank/DDBJ whole genome shotgun (WGS) entry which is preliminary data.</text>
</comment>
<proteinExistence type="inferred from homology"/>
<feature type="transmembrane region" description="Helical" evidence="11">
    <location>
        <begin position="446"/>
        <end position="466"/>
    </location>
</feature>
<keyword evidence="14" id="KW-1185">Reference proteome</keyword>
<dbReference type="EMBL" id="JASNWA010000010">
    <property type="protein sequence ID" value="KAK3168399.1"/>
    <property type="molecule type" value="Genomic_DNA"/>
</dbReference>
<dbReference type="PANTHER" id="PTHR10766:SF55">
    <property type="entry name" value="TRANSMEMBRANE 9 SUPERFAMILY MEMBER 4"/>
    <property type="match status" value="1"/>
</dbReference>
<dbReference type="PANTHER" id="PTHR10766">
    <property type="entry name" value="TRANSMEMBRANE 9 SUPERFAMILY PROTEIN"/>
    <property type="match status" value="1"/>
</dbReference>
<evidence type="ECO:0000256" key="12">
    <source>
        <dbReference type="SAM" id="MobiDB-lite"/>
    </source>
</evidence>
<dbReference type="AlphaFoldDB" id="A0AAE0DG83"/>
<dbReference type="PRINTS" id="PR00175">
    <property type="entry name" value="NAALASMPORT"/>
</dbReference>
<dbReference type="Pfam" id="PF02990">
    <property type="entry name" value="EMP70"/>
    <property type="match status" value="1"/>
</dbReference>
<keyword evidence="8 11" id="KW-1133">Transmembrane helix</keyword>